<dbReference type="AlphaFoldDB" id="A0AAU1U7H7"/>
<organism evidence="1">
    <name type="scientific">Streptomyces sp. NBC_00119</name>
    <dbReference type="NCBI Taxonomy" id="2975659"/>
    <lineage>
        <taxon>Bacteria</taxon>
        <taxon>Bacillati</taxon>
        <taxon>Actinomycetota</taxon>
        <taxon>Actinomycetes</taxon>
        <taxon>Kitasatosporales</taxon>
        <taxon>Streptomycetaceae</taxon>
        <taxon>Streptomyces</taxon>
    </lineage>
</organism>
<protein>
    <submittedName>
        <fullName evidence="1">Uncharacterized protein</fullName>
    </submittedName>
</protein>
<evidence type="ECO:0000313" key="1">
    <source>
        <dbReference type="EMBL" id="WTS13890.1"/>
    </source>
</evidence>
<accession>A0AAU1U7H7</accession>
<name>A0AAU1U7H7_9ACTN</name>
<sequence>MSYDIYFLTRDAGQSWDAVLEAAEAAAEDSGPIPTELLEAWQRIVPQARVLLGDVDITEYEQESRDLSHSDTGIDLSVFGDEVSITVPYWHTGDGAATVLGKLFALATLVEKETGLTAYDPQVEMSLAETSPHQATSIMSSVTTDLRNRYGG</sequence>
<reference evidence="1" key="1">
    <citation type="submission" date="2022-10" db="EMBL/GenBank/DDBJ databases">
        <title>The complete genomes of actinobacterial strains from the NBC collection.</title>
        <authorList>
            <person name="Joergensen T.S."/>
            <person name="Alvarez Arevalo M."/>
            <person name="Sterndorff E.B."/>
            <person name="Faurdal D."/>
            <person name="Vuksanovic O."/>
            <person name="Mourched A.-S."/>
            <person name="Charusanti P."/>
            <person name="Shaw S."/>
            <person name="Blin K."/>
            <person name="Weber T."/>
        </authorList>
    </citation>
    <scope>NUCLEOTIDE SEQUENCE</scope>
    <source>
        <strain evidence="1">NBC_00119</strain>
    </source>
</reference>
<proteinExistence type="predicted"/>
<gene>
    <name evidence="1" type="ORF">OHU69_24255</name>
</gene>
<dbReference type="EMBL" id="CP108195">
    <property type="protein sequence ID" value="WTS13890.1"/>
    <property type="molecule type" value="Genomic_DNA"/>
</dbReference>